<dbReference type="Proteomes" id="UP001386955">
    <property type="component" value="Unassembled WGS sequence"/>
</dbReference>
<keyword evidence="2" id="KW-0812">Transmembrane</keyword>
<evidence type="ECO:0000313" key="4">
    <source>
        <dbReference type="Proteomes" id="UP001386955"/>
    </source>
</evidence>
<gene>
    <name evidence="3" type="ORF">VNO78_25890</name>
</gene>
<accession>A0AAN9S8K7</accession>
<dbReference type="EMBL" id="JAYMYS010000006">
    <property type="protein sequence ID" value="KAK7390581.1"/>
    <property type="molecule type" value="Genomic_DNA"/>
</dbReference>
<organism evidence="3 4">
    <name type="scientific">Psophocarpus tetragonolobus</name>
    <name type="common">Winged bean</name>
    <name type="synonym">Dolichos tetragonolobus</name>
    <dbReference type="NCBI Taxonomy" id="3891"/>
    <lineage>
        <taxon>Eukaryota</taxon>
        <taxon>Viridiplantae</taxon>
        <taxon>Streptophyta</taxon>
        <taxon>Embryophyta</taxon>
        <taxon>Tracheophyta</taxon>
        <taxon>Spermatophyta</taxon>
        <taxon>Magnoliopsida</taxon>
        <taxon>eudicotyledons</taxon>
        <taxon>Gunneridae</taxon>
        <taxon>Pentapetalae</taxon>
        <taxon>rosids</taxon>
        <taxon>fabids</taxon>
        <taxon>Fabales</taxon>
        <taxon>Fabaceae</taxon>
        <taxon>Papilionoideae</taxon>
        <taxon>50 kb inversion clade</taxon>
        <taxon>NPAAA clade</taxon>
        <taxon>indigoferoid/millettioid clade</taxon>
        <taxon>Phaseoleae</taxon>
        <taxon>Psophocarpus</taxon>
    </lineage>
</organism>
<keyword evidence="2" id="KW-0472">Membrane</keyword>
<keyword evidence="4" id="KW-1185">Reference proteome</keyword>
<reference evidence="3 4" key="1">
    <citation type="submission" date="2024-01" db="EMBL/GenBank/DDBJ databases">
        <title>The genomes of 5 underutilized Papilionoideae crops provide insights into root nodulation and disease resistanc.</title>
        <authorList>
            <person name="Jiang F."/>
        </authorList>
    </citation>
    <scope>NUCLEOTIDE SEQUENCE [LARGE SCALE GENOMIC DNA]</scope>
    <source>
        <strain evidence="3">DUOXIRENSHENG_FW03</strain>
        <tissue evidence="3">Leaves</tissue>
    </source>
</reference>
<sequence length="225" mass="24821">MAEREEIYHQYDDGNGNQKHDRLGSKIIKPSVTVVTGKDRKVLYRDNRHSQQILLVLGIPLLCIFLVAGTEQQGKTRLTCPGGKESKSMDINEPSLMDIAHDIINSTQGLALIEVAYSPSSEGKRPTALPKPIIISVPRPHCWKGSASKPYVELSPHTAPLGMEAYKQNPLPFASGLVQNWSWESLFVSVIMTAKSIVGLVKQSRPRILSLLGSNWAIVFTTSYA</sequence>
<dbReference type="AlphaFoldDB" id="A0AAN9S8K7"/>
<proteinExistence type="predicted"/>
<protein>
    <submittedName>
        <fullName evidence="3">Uncharacterized protein</fullName>
    </submittedName>
</protein>
<keyword evidence="2" id="KW-1133">Transmembrane helix</keyword>
<feature type="transmembrane region" description="Helical" evidence="2">
    <location>
        <begin position="53"/>
        <end position="70"/>
    </location>
</feature>
<evidence type="ECO:0000313" key="3">
    <source>
        <dbReference type="EMBL" id="KAK7390581.1"/>
    </source>
</evidence>
<feature type="region of interest" description="Disordered" evidence="1">
    <location>
        <begin position="1"/>
        <end position="22"/>
    </location>
</feature>
<name>A0AAN9S8K7_PSOTE</name>
<evidence type="ECO:0000256" key="2">
    <source>
        <dbReference type="SAM" id="Phobius"/>
    </source>
</evidence>
<evidence type="ECO:0000256" key="1">
    <source>
        <dbReference type="SAM" id="MobiDB-lite"/>
    </source>
</evidence>
<comment type="caution">
    <text evidence="3">The sequence shown here is derived from an EMBL/GenBank/DDBJ whole genome shotgun (WGS) entry which is preliminary data.</text>
</comment>